<dbReference type="GO" id="GO:0016787">
    <property type="term" value="F:hydrolase activity"/>
    <property type="evidence" value="ECO:0007669"/>
    <property type="project" value="UniProtKB-KW"/>
</dbReference>
<organism evidence="3 4">
    <name type="scientific">Phototrophicus methaneseepsis</name>
    <dbReference type="NCBI Taxonomy" id="2710758"/>
    <lineage>
        <taxon>Bacteria</taxon>
        <taxon>Bacillati</taxon>
        <taxon>Chloroflexota</taxon>
        <taxon>Candidatus Thermofontia</taxon>
        <taxon>Phototrophicales</taxon>
        <taxon>Phototrophicaceae</taxon>
        <taxon>Phototrophicus</taxon>
    </lineage>
</organism>
<dbReference type="Pfam" id="PF20434">
    <property type="entry name" value="BD-FAE"/>
    <property type="match status" value="1"/>
</dbReference>
<sequence>MQDTEHMLIYDENTHETDARYKALHVTRSYLMNTYVFKKIGNQEIKADIYFAEQTKDEQKRPAVIFIHGGGLIMGHRKAILPEHIQAFHDGGFHFVSINYRLAPETKLPEILDDIRDAWAWLHDKADSLGINRDRMAILGHSAGAYLTLLSGYQLNPRPAAVVSMAGYCKLTSESFTAPAPYYVREYASVDESEARKTIGQHMISESGPNDSMQRYLGRGLFYLFCRQKGIWLYEVTGHDPDDRAWFAKYEPIQNVSASYPPTMLLHGEPDTDIPFEQSLLMQQELARYGVTHKFLRDPNWGHTFLYMPNDESVDEAFRQIVSFLQQHV</sequence>
<feature type="domain" description="BD-FAE-like" evidence="2">
    <location>
        <begin position="48"/>
        <end position="286"/>
    </location>
</feature>
<accession>A0A7S8IE51</accession>
<dbReference type="RefSeq" id="WP_195170315.1">
    <property type="nucleotide sequence ID" value="NZ_CP062983.1"/>
</dbReference>
<evidence type="ECO:0000259" key="2">
    <source>
        <dbReference type="Pfam" id="PF20434"/>
    </source>
</evidence>
<dbReference type="InterPro" id="IPR050300">
    <property type="entry name" value="GDXG_lipolytic_enzyme"/>
</dbReference>
<evidence type="ECO:0000313" key="3">
    <source>
        <dbReference type="EMBL" id="QPC82246.1"/>
    </source>
</evidence>
<evidence type="ECO:0000256" key="1">
    <source>
        <dbReference type="ARBA" id="ARBA00022801"/>
    </source>
</evidence>
<dbReference type="PANTHER" id="PTHR48081:SF3">
    <property type="entry name" value="ALPHA_BETA HYDROLASE FOLD-3 DOMAIN-CONTAINING PROTEIN"/>
    <property type="match status" value="1"/>
</dbReference>
<name>A0A7S8IE51_9CHLR</name>
<keyword evidence="4" id="KW-1185">Reference proteome</keyword>
<dbReference type="InterPro" id="IPR029058">
    <property type="entry name" value="AB_hydrolase_fold"/>
</dbReference>
<proteinExistence type="predicted"/>
<protein>
    <submittedName>
        <fullName evidence="3">Alpha/beta hydrolase</fullName>
    </submittedName>
</protein>
<gene>
    <name evidence="3" type="ORF">G4Y79_21590</name>
</gene>
<dbReference type="EMBL" id="CP062983">
    <property type="protein sequence ID" value="QPC82246.1"/>
    <property type="molecule type" value="Genomic_DNA"/>
</dbReference>
<dbReference type="Gene3D" id="3.40.50.1820">
    <property type="entry name" value="alpha/beta hydrolase"/>
    <property type="match status" value="1"/>
</dbReference>
<dbReference type="InterPro" id="IPR049492">
    <property type="entry name" value="BD-FAE-like_dom"/>
</dbReference>
<evidence type="ECO:0000313" key="4">
    <source>
        <dbReference type="Proteomes" id="UP000594468"/>
    </source>
</evidence>
<dbReference type="AlphaFoldDB" id="A0A7S8IE51"/>
<dbReference type="Proteomes" id="UP000594468">
    <property type="component" value="Chromosome"/>
</dbReference>
<dbReference type="SUPFAM" id="SSF53474">
    <property type="entry name" value="alpha/beta-Hydrolases"/>
    <property type="match status" value="1"/>
</dbReference>
<dbReference type="PANTHER" id="PTHR48081">
    <property type="entry name" value="AB HYDROLASE SUPERFAMILY PROTEIN C4A8.06C"/>
    <property type="match status" value="1"/>
</dbReference>
<keyword evidence="1 3" id="KW-0378">Hydrolase</keyword>
<reference evidence="3 4" key="1">
    <citation type="submission" date="2020-02" db="EMBL/GenBank/DDBJ databases">
        <authorList>
            <person name="Zheng R.K."/>
            <person name="Sun C.M."/>
        </authorList>
    </citation>
    <scope>NUCLEOTIDE SEQUENCE [LARGE SCALE GENOMIC DNA]</scope>
    <source>
        <strain evidence="4">rifampicinis</strain>
    </source>
</reference>
<dbReference type="KEGG" id="pmet:G4Y79_21590"/>